<dbReference type="RefSeq" id="WP_126158593.1">
    <property type="nucleotide sequence ID" value="NZ_RQXW01000008.1"/>
</dbReference>
<evidence type="ECO:0000313" key="1">
    <source>
        <dbReference type="EMBL" id="RTE65670.1"/>
    </source>
</evidence>
<gene>
    <name evidence="1" type="ORF">EH243_10365</name>
</gene>
<name>A0A430KQC6_9GAMM</name>
<dbReference type="OrthoDB" id="6120253at2"/>
<accession>A0A430KQC6</accession>
<sequence length="105" mass="11849">MPEPKNRDIMDSLLSDDVDDSIDELQQLNNIIFCDAEDSVVAEPPKNQGELIWETENDQFAIHAWKLKGKISLKFITKSKTNVSVERLAKIALNAILDDLKKANP</sequence>
<dbReference type="EMBL" id="RQXW01000008">
    <property type="protein sequence ID" value="RTE65670.1"/>
    <property type="molecule type" value="Genomic_DNA"/>
</dbReference>
<dbReference type="Proteomes" id="UP000283087">
    <property type="component" value="Unassembled WGS sequence"/>
</dbReference>
<keyword evidence="2" id="KW-1185">Reference proteome</keyword>
<protein>
    <submittedName>
        <fullName evidence="1">Uncharacterized protein</fullName>
    </submittedName>
</protein>
<dbReference type="AlphaFoldDB" id="A0A430KQC6"/>
<organism evidence="1 2">
    <name type="scientific">Amphritea opalescens</name>
    <dbReference type="NCBI Taxonomy" id="2490544"/>
    <lineage>
        <taxon>Bacteria</taxon>
        <taxon>Pseudomonadati</taxon>
        <taxon>Pseudomonadota</taxon>
        <taxon>Gammaproteobacteria</taxon>
        <taxon>Oceanospirillales</taxon>
        <taxon>Oceanospirillaceae</taxon>
        <taxon>Amphritea</taxon>
    </lineage>
</organism>
<proteinExistence type="predicted"/>
<reference evidence="1 2" key="1">
    <citation type="submission" date="2018-11" db="EMBL/GenBank/DDBJ databases">
        <title>The draft genome sequence of Amphritea opalescens ANRC-JH13T.</title>
        <authorList>
            <person name="Fang Z."/>
            <person name="Zhang Y."/>
            <person name="Han X."/>
        </authorList>
    </citation>
    <scope>NUCLEOTIDE SEQUENCE [LARGE SCALE GENOMIC DNA]</scope>
    <source>
        <strain evidence="1 2">ANRC-JH13</strain>
    </source>
</reference>
<comment type="caution">
    <text evidence="1">The sequence shown here is derived from an EMBL/GenBank/DDBJ whole genome shotgun (WGS) entry which is preliminary data.</text>
</comment>
<evidence type="ECO:0000313" key="2">
    <source>
        <dbReference type="Proteomes" id="UP000283087"/>
    </source>
</evidence>